<evidence type="ECO:0000313" key="3">
    <source>
        <dbReference type="EMBL" id="KIM32444.1"/>
    </source>
</evidence>
<dbReference type="OrthoDB" id="2638860at2759"/>
<feature type="transmembrane region" description="Helical" evidence="1">
    <location>
        <begin position="222"/>
        <end position="243"/>
    </location>
</feature>
<reference evidence="3 4" key="1">
    <citation type="submission" date="2014-04" db="EMBL/GenBank/DDBJ databases">
        <authorList>
            <consortium name="DOE Joint Genome Institute"/>
            <person name="Kuo A."/>
            <person name="Zuccaro A."/>
            <person name="Kohler A."/>
            <person name="Nagy L.G."/>
            <person name="Floudas D."/>
            <person name="Copeland A."/>
            <person name="Barry K.W."/>
            <person name="Cichocki N."/>
            <person name="Veneault-Fourrey C."/>
            <person name="LaButti K."/>
            <person name="Lindquist E.A."/>
            <person name="Lipzen A."/>
            <person name="Lundell T."/>
            <person name="Morin E."/>
            <person name="Murat C."/>
            <person name="Sun H."/>
            <person name="Tunlid A."/>
            <person name="Henrissat B."/>
            <person name="Grigoriev I.V."/>
            <person name="Hibbett D.S."/>
            <person name="Martin F."/>
            <person name="Nordberg H.P."/>
            <person name="Cantor M.N."/>
            <person name="Hua S.X."/>
        </authorList>
    </citation>
    <scope>NUCLEOTIDE SEQUENCE [LARGE SCALE GENOMIC DNA]</scope>
    <source>
        <strain evidence="3 4">MAFF 305830</strain>
    </source>
</reference>
<keyword evidence="1" id="KW-1133">Transmembrane helix</keyword>
<keyword evidence="1" id="KW-0472">Membrane</keyword>
<feature type="transmembrane region" description="Helical" evidence="1">
    <location>
        <begin position="181"/>
        <end position="201"/>
    </location>
</feature>
<dbReference type="Pfam" id="PF20151">
    <property type="entry name" value="DUF6533"/>
    <property type="match status" value="1"/>
</dbReference>
<gene>
    <name evidence="3" type="ORF">M408DRAFT_327013</name>
</gene>
<proteinExistence type="predicted"/>
<dbReference type="EMBL" id="KN824280">
    <property type="protein sequence ID" value="KIM32444.1"/>
    <property type="molecule type" value="Genomic_DNA"/>
</dbReference>
<reference evidence="4" key="2">
    <citation type="submission" date="2015-01" db="EMBL/GenBank/DDBJ databases">
        <title>Evolutionary Origins and Diversification of the Mycorrhizal Mutualists.</title>
        <authorList>
            <consortium name="DOE Joint Genome Institute"/>
            <consortium name="Mycorrhizal Genomics Consortium"/>
            <person name="Kohler A."/>
            <person name="Kuo A."/>
            <person name="Nagy L.G."/>
            <person name="Floudas D."/>
            <person name="Copeland A."/>
            <person name="Barry K.W."/>
            <person name="Cichocki N."/>
            <person name="Veneault-Fourrey C."/>
            <person name="LaButti K."/>
            <person name="Lindquist E.A."/>
            <person name="Lipzen A."/>
            <person name="Lundell T."/>
            <person name="Morin E."/>
            <person name="Murat C."/>
            <person name="Riley R."/>
            <person name="Ohm R."/>
            <person name="Sun H."/>
            <person name="Tunlid A."/>
            <person name="Henrissat B."/>
            <person name="Grigoriev I.V."/>
            <person name="Hibbett D.S."/>
            <person name="Martin F."/>
        </authorList>
    </citation>
    <scope>NUCLEOTIDE SEQUENCE [LARGE SCALE GENOMIC DNA]</scope>
    <source>
        <strain evidence="4">MAFF 305830</strain>
    </source>
</reference>
<organism evidence="3 4">
    <name type="scientific">Serendipita vermifera MAFF 305830</name>
    <dbReference type="NCBI Taxonomy" id="933852"/>
    <lineage>
        <taxon>Eukaryota</taxon>
        <taxon>Fungi</taxon>
        <taxon>Dikarya</taxon>
        <taxon>Basidiomycota</taxon>
        <taxon>Agaricomycotina</taxon>
        <taxon>Agaricomycetes</taxon>
        <taxon>Sebacinales</taxon>
        <taxon>Serendipitaceae</taxon>
        <taxon>Serendipita</taxon>
    </lineage>
</organism>
<evidence type="ECO:0000256" key="1">
    <source>
        <dbReference type="SAM" id="Phobius"/>
    </source>
</evidence>
<evidence type="ECO:0000259" key="2">
    <source>
        <dbReference type="Pfam" id="PF20151"/>
    </source>
</evidence>
<protein>
    <recommendedName>
        <fullName evidence="2">DUF6533 domain-containing protein</fullName>
    </recommendedName>
</protein>
<name>A0A0C3BK36_SERVB</name>
<keyword evidence="1" id="KW-0812">Transmembrane</keyword>
<sequence>MPQVPDFIMAELPKTVGRIEITRYFGISGTTIMLYDWLLTLGTEVELVWFSQRRAVAPSLLFILNRYLPIPIVLLSIYTSNPLRQNPLTDRVCSVGSAITVVGWVLNQASTTWLLSLRVISLYSGKKPVVWSVYIAYFVTHSTAVVLGIVALSSITSTTAYYTPINICAMSALNLSAGIPYFFPLAFELYILTLQILHHYCRNRSRRQNNLPSFGLLKTLYIDGYLYFVSCMLLRVLTVLMWQVSTGGLVYPSNQFEFAATVALASRFYLHLRKAVQKHVTGMTTDQYTCFSHGDVQFAPPAAGTSTSLEDLVPQNNLATVSISSTGVGSILPFDSTSGYKTTAISRLNSEFDDATYLSPQIPNQGKSDRVGTTVGVEMVPLKQVRRTEVQPDGL</sequence>
<dbReference type="InterPro" id="IPR045340">
    <property type="entry name" value="DUF6533"/>
</dbReference>
<feature type="domain" description="DUF6533" evidence="2">
    <location>
        <begin position="24"/>
        <end position="70"/>
    </location>
</feature>
<feature type="transmembrane region" description="Helical" evidence="1">
    <location>
        <begin position="59"/>
        <end position="80"/>
    </location>
</feature>
<feature type="transmembrane region" description="Helical" evidence="1">
    <location>
        <begin position="129"/>
        <end position="152"/>
    </location>
</feature>
<dbReference type="HOGENOM" id="CLU_035509_1_4_1"/>
<dbReference type="AlphaFoldDB" id="A0A0C3BK36"/>
<keyword evidence="4" id="KW-1185">Reference proteome</keyword>
<accession>A0A0C3BK36</accession>
<evidence type="ECO:0000313" key="4">
    <source>
        <dbReference type="Proteomes" id="UP000054097"/>
    </source>
</evidence>
<feature type="transmembrane region" description="Helical" evidence="1">
    <location>
        <begin position="92"/>
        <end position="109"/>
    </location>
</feature>
<dbReference type="Proteomes" id="UP000054097">
    <property type="component" value="Unassembled WGS sequence"/>
</dbReference>